<gene>
    <name evidence="2" type="ORF">BD847_3858</name>
</gene>
<dbReference type="SUPFAM" id="SSF51569">
    <property type="entry name" value="Aldolase"/>
    <property type="match status" value="1"/>
</dbReference>
<dbReference type="PANTHER" id="PTHR42966">
    <property type="entry name" value="N-ACETYLNEURAMINATE SYNTHASE"/>
    <property type="match status" value="1"/>
</dbReference>
<sequence>MKYPYIEIAGHKIGQGFPPFVIAEIGQAHEGSLGILHSYIDAIAQTGVDAVKFQMHIAEAESSEHEPFRVKFSLEDKLRFDYWKRMGFSLEQWKDIKLHCDNLGLEFMCSPFSNLAVDWLEEIGVNSYKIGSGEVNNFLILEKIARTGKPVILSSGMSSYKELEKTVLFLKERNVDFSILQCTTAYPTQPNQYGLNIIQELKNRYNVPIGFSDHSAKTETCIAATALGASILEFHVVFDRQIFGPDSKSSLTIAETKDLVTAVRNINQALINPINKNENTAFSELKQIFEKSLAVNKDLAKNHVLTFDDLESKKPKGFGIDASQFQNIIGKTLNKDVKKWDFLNETDLL</sequence>
<dbReference type="InterPro" id="IPR057736">
    <property type="entry name" value="SAF_PseI/NeuA/NeuB"/>
</dbReference>
<dbReference type="GO" id="GO:0047444">
    <property type="term" value="F:N-acylneuraminate-9-phosphate synthase activity"/>
    <property type="evidence" value="ECO:0007669"/>
    <property type="project" value="TreeGrafter"/>
</dbReference>
<feature type="domain" description="AFP-like" evidence="1">
    <location>
        <begin position="292"/>
        <end position="349"/>
    </location>
</feature>
<dbReference type="Gene3D" id="3.20.20.70">
    <property type="entry name" value="Aldolase class I"/>
    <property type="match status" value="1"/>
</dbReference>
<dbReference type="SMART" id="SM00858">
    <property type="entry name" value="SAF"/>
    <property type="match status" value="1"/>
</dbReference>
<proteinExistence type="predicted"/>
<dbReference type="GO" id="GO:0016051">
    <property type="term" value="P:carbohydrate biosynthetic process"/>
    <property type="evidence" value="ECO:0007669"/>
    <property type="project" value="InterPro"/>
</dbReference>
<dbReference type="SUPFAM" id="SSF51269">
    <property type="entry name" value="AFP III-like domain"/>
    <property type="match status" value="1"/>
</dbReference>
<dbReference type="AlphaFoldDB" id="A0A3D9FM59"/>
<evidence type="ECO:0000313" key="3">
    <source>
        <dbReference type="Proteomes" id="UP000257004"/>
    </source>
</evidence>
<name>A0A3D9FM59_9FLAO</name>
<dbReference type="InterPro" id="IPR013785">
    <property type="entry name" value="Aldolase_TIM"/>
</dbReference>
<dbReference type="CDD" id="cd11615">
    <property type="entry name" value="SAF_NeuB_like"/>
    <property type="match status" value="1"/>
</dbReference>
<evidence type="ECO:0000313" key="2">
    <source>
        <dbReference type="EMBL" id="RED19571.1"/>
    </source>
</evidence>
<protein>
    <submittedName>
        <fullName evidence="2">N-acetylneuraminate synthase</fullName>
    </submittedName>
</protein>
<accession>A0A3D9FM59</accession>
<dbReference type="Pfam" id="PF03102">
    <property type="entry name" value="NeuB"/>
    <property type="match status" value="1"/>
</dbReference>
<dbReference type="PANTHER" id="PTHR42966:SF1">
    <property type="entry name" value="SIALIC ACID SYNTHASE"/>
    <property type="match status" value="1"/>
</dbReference>
<reference evidence="2 3" key="1">
    <citation type="submission" date="2018-07" db="EMBL/GenBank/DDBJ databases">
        <title>Genomic Encyclopedia of Archaeal and Bacterial Type Strains, Phase II (KMG-II): from individual species to whole genera.</title>
        <authorList>
            <person name="Goeker M."/>
        </authorList>
    </citation>
    <scope>NUCLEOTIDE SEQUENCE [LARGE SCALE GENOMIC DNA]</scope>
    <source>
        <strain evidence="2 3">DSM 25795</strain>
    </source>
</reference>
<evidence type="ECO:0000259" key="1">
    <source>
        <dbReference type="PROSITE" id="PS50844"/>
    </source>
</evidence>
<keyword evidence="3" id="KW-1185">Reference proteome</keyword>
<dbReference type="Gene3D" id="3.90.1210.10">
    <property type="entry name" value="Antifreeze-like/N-acetylneuraminic acid synthase C-terminal domain"/>
    <property type="match status" value="1"/>
</dbReference>
<dbReference type="OrthoDB" id="9814210at2"/>
<dbReference type="Proteomes" id="UP000257004">
    <property type="component" value="Unassembled WGS sequence"/>
</dbReference>
<comment type="caution">
    <text evidence="2">The sequence shown here is derived from an EMBL/GenBank/DDBJ whole genome shotgun (WGS) entry which is preliminary data.</text>
</comment>
<dbReference type="InterPro" id="IPR036732">
    <property type="entry name" value="AFP_Neu5c_C_sf"/>
</dbReference>
<organism evidence="2 3">
    <name type="scientific">Flavobacterium cutihirudinis</name>
    <dbReference type="NCBI Taxonomy" id="1265740"/>
    <lineage>
        <taxon>Bacteria</taxon>
        <taxon>Pseudomonadati</taxon>
        <taxon>Bacteroidota</taxon>
        <taxon>Flavobacteriia</taxon>
        <taxon>Flavobacteriales</taxon>
        <taxon>Flavobacteriaceae</taxon>
        <taxon>Flavobacterium</taxon>
    </lineage>
</organism>
<dbReference type="PROSITE" id="PS50844">
    <property type="entry name" value="AFP_LIKE"/>
    <property type="match status" value="1"/>
</dbReference>
<dbReference type="InterPro" id="IPR006190">
    <property type="entry name" value="SAF_AFP_Neu5Ac"/>
</dbReference>
<dbReference type="EMBL" id="QRDQ01000012">
    <property type="protein sequence ID" value="RED19571.1"/>
    <property type="molecule type" value="Genomic_DNA"/>
</dbReference>
<dbReference type="InterPro" id="IPR013974">
    <property type="entry name" value="SAF"/>
</dbReference>
<dbReference type="InterPro" id="IPR051690">
    <property type="entry name" value="PseI-like"/>
</dbReference>
<dbReference type="RefSeq" id="WP_115889800.1">
    <property type="nucleotide sequence ID" value="NZ_QRDQ01000012.1"/>
</dbReference>
<dbReference type="InterPro" id="IPR013132">
    <property type="entry name" value="PseI/NeuA/B-like_N"/>
</dbReference>